<reference evidence="1 2" key="1">
    <citation type="submission" date="2023-05" db="EMBL/GenBank/DDBJ databases">
        <title>Draft genome sequence of Streptomyces sp. B-S-A8 isolated from a cave soil in Thailand.</title>
        <authorList>
            <person name="Chamroensaksri N."/>
            <person name="Muangham S."/>
        </authorList>
    </citation>
    <scope>NUCLEOTIDE SEQUENCE [LARGE SCALE GENOMIC DNA]</scope>
    <source>
        <strain evidence="1 2">B-S-A8</strain>
    </source>
</reference>
<organism evidence="1 2">
    <name type="scientific">Streptomyces solicavernae</name>
    <dbReference type="NCBI Taxonomy" id="3043614"/>
    <lineage>
        <taxon>Bacteria</taxon>
        <taxon>Bacillati</taxon>
        <taxon>Actinomycetota</taxon>
        <taxon>Actinomycetes</taxon>
        <taxon>Kitasatosporales</taxon>
        <taxon>Streptomycetaceae</taxon>
        <taxon>Streptomyces</taxon>
    </lineage>
</organism>
<proteinExistence type="predicted"/>
<protein>
    <submittedName>
        <fullName evidence="1">Uncharacterized protein</fullName>
    </submittedName>
</protein>
<comment type="caution">
    <text evidence="1">The sequence shown here is derived from an EMBL/GenBank/DDBJ whole genome shotgun (WGS) entry which is preliminary data.</text>
</comment>
<evidence type="ECO:0000313" key="1">
    <source>
        <dbReference type="EMBL" id="MDI3388253.1"/>
    </source>
</evidence>
<gene>
    <name evidence="1" type="ORF">QIS99_18880</name>
</gene>
<dbReference type="EMBL" id="JASCIR010000015">
    <property type="protein sequence ID" value="MDI3388253.1"/>
    <property type="molecule type" value="Genomic_DNA"/>
</dbReference>
<dbReference type="Proteomes" id="UP001224661">
    <property type="component" value="Unassembled WGS sequence"/>
</dbReference>
<dbReference type="RefSeq" id="WP_282514706.1">
    <property type="nucleotide sequence ID" value="NZ_JASCIR010000015.1"/>
</dbReference>
<name>A0ABT6RWW3_9ACTN</name>
<keyword evidence="2" id="KW-1185">Reference proteome</keyword>
<accession>A0ABT6RWW3</accession>
<sequence length="251" mass="28059">MDHTRPTLRCLKEDLRLPVPPVTTPLDEIDHPVLNKAQEQFAGDAGRQHERIRAVDDQVLFKVKVQRWRGAVWRSEPCPWLVAAGTREDGSADDFYAALAHDAKASRSAYNAQHSRPLTTQTYVGNLLPDRDDHLRYRLEEGARFVRRLESVIPGLARASLIDGAEHTVAYDTFTLGVQIRAQEEHEAYVAVRITGSVPGDLVRIVLDIVPGCERGGWFPESRLPDRDLLPAEQAWSNLMDPATAGKLLAD</sequence>
<evidence type="ECO:0000313" key="2">
    <source>
        <dbReference type="Proteomes" id="UP001224661"/>
    </source>
</evidence>